<protein>
    <submittedName>
        <fullName evidence="1">Uncharacterized protein</fullName>
    </submittedName>
</protein>
<accession>A0AC59ZZ22</accession>
<reference evidence="1" key="2">
    <citation type="submission" date="2025-03" db="EMBL/GenBank/DDBJ databases">
        <authorList>
            <consortium name="ELIXIR-Norway"/>
            <consortium name="Elixir Norway"/>
        </authorList>
    </citation>
    <scope>NUCLEOTIDE SEQUENCE</scope>
</reference>
<evidence type="ECO:0000313" key="2">
    <source>
        <dbReference type="Proteomes" id="UP001162501"/>
    </source>
</evidence>
<dbReference type="EMBL" id="OX596090">
    <property type="protein sequence ID" value="CAN0537166.1"/>
    <property type="molecule type" value="Genomic_DNA"/>
</dbReference>
<organism evidence="1 2">
    <name type="scientific">Rangifer tarandus platyrhynchus</name>
    <name type="common">Svalbard reindeer</name>
    <dbReference type="NCBI Taxonomy" id="3082113"/>
    <lineage>
        <taxon>Eukaryota</taxon>
        <taxon>Metazoa</taxon>
        <taxon>Chordata</taxon>
        <taxon>Craniata</taxon>
        <taxon>Vertebrata</taxon>
        <taxon>Euteleostomi</taxon>
        <taxon>Mammalia</taxon>
        <taxon>Eutheria</taxon>
        <taxon>Laurasiatheria</taxon>
        <taxon>Artiodactyla</taxon>
        <taxon>Ruminantia</taxon>
        <taxon>Pecora</taxon>
        <taxon>Cervidae</taxon>
        <taxon>Odocoileinae</taxon>
        <taxon>Rangifer</taxon>
    </lineage>
</organism>
<reference evidence="1" key="1">
    <citation type="submission" date="2023-05" db="EMBL/GenBank/DDBJ databases">
        <authorList>
            <consortium name="ELIXIR-Norway"/>
        </authorList>
    </citation>
    <scope>NUCLEOTIDE SEQUENCE</scope>
</reference>
<name>A0AC59ZZ22_RANTA</name>
<evidence type="ECO:0000313" key="1">
    <source>
        <dbReference type="EMBL" id="CAN0537166.1"/>
    </source>
</evidence>
<proteinExistence type="predicted"/>
<gene>
    <name evidence="1" type="ORF">MRATA1EN22A_LOCUS24879</name>
</gene>
<sequence length="123" mass="13022">MEKKGELLLPTTYHCFQTHTLRGGFSPRLPGIREKEYRPAQADSPATPQSNLNASLGFTKLYRSFSPTSPLHRPRIALPTNGHPGRLLTGGYPGRAESGAGAAGSHGGAGRPEPSSRGSEQSA</sequence>
<dbReference type="Proteomes" id="UP001162501">
    <property type="component" value="Chromosome 6"/>
</dbReference>